<dbReference type="Proteomes" id="UP000309676">
    <property type="component" value="Unassembled WGS sequence"/>
</dbReference>
<sequence>MRKWFGAGLALALAITSAAVPAFAGPALPRPAAEERPAEQAAAVTDDASTFVQQGLTIHELDKELVRLKAEEASVDESIALQEDAIDRQKVVLDARTAAAGKILRAYYMGQRDRLWMLVFRMRSLGEALVAIDYLQAIVTNDFRTLETYREAYREQQELLAELAARQDRLQFVIAEHERQRTRLIEEQAELDRRLAELTELEREAQLAAIEATTRAWEEEGVPLFEDVLTALSAAMQDLPELLSDPTLMTVSGASMEIRLTDEVFNNFLRERNELFEGFDFGFGPSGMTVTGGIGGNAATLQGVYILEKEPENTLRFQIDNVAFNGYELPDTTRTELQNRYDLSFEPGRLVAGLTVSELANEEGRMRVKLSFNFASRS</sequence>
<evidence type="ECO:0000313" key="3">
    <source>
        <dbReference type="EMBL" id="TLS50377.1"/>
    </source>
</evidence>
<accession>A0A5R9G204</accession>
<keyword evidence="2" id="KW-0732">Signal</keyword>
<feature type="chain" id="PRO_5024296463" evidence="2">
    <location>
        <begin position="25"/>
        <end position="378"/>
    </location>
</feature>
<proteinExistence type="predicted"/>
<evidence type="ECO:0000256" key="1">
    <source>
        <dbReference type="SAM" id="Coils"/>
    </source>
</evidence>
<organism evidence="3 4">
    <name type="scientific">Paenibacillus antri</name>
    <dbReference type="NCBI Taxonomy" id="2582848"/>
    <lineage>
        <taxon>Bacteria</taxon>
        <taxon>Bacillati</taxon>
        <taxon>Bacillota</taxon>
        <taxon>Bacilli</taxon>
        <taxon>Bacillales</taxon>
        <taxon>Paenibacillaceae</taxon>
        <taxon>Paenibacillus</taxon>
    </lineage>
</organism>
<protein>
    <submittedName>
        <fullName evidence="3">Uncharacterized protein</fullName>
    </submittedName>
</protein>
<dbReference type="RefSeq" id="WP_138196087.1">
    <property type="nucleotide sequence ID" value="NZ_VCIW01000015.1"/>
</dbReference>
<evidence type="ECO:0000313" key="4">
    <source>
        <dbReference type="Proteomes" id="UP000309676"/>
    </source>
</evidence>
<name>A0A5R9G204_9BACL</name>
<dbReference type="AlphaFoldDB" id="A0A5R9G204"/>
<keyword evidence="1" id="KW-0175">Coiled coil</keyword>
<comment type="caution">
    <text evidence="3">The sequence shown here is derived from an EMBL/GenBank/DDBJ whole genome shotgun (WGS) entry which is preliminary data.</text>
</comment>
<reference evidence="3 4" key="1">
    <citation type="submission" date="2019-05" db="EMBL/GenBank/DDBJ databases">
        <authorList>
            <person name="Narsing Rao M.P."/>
            <person name="Li W.J."/>
        </authorList>
    </citation>
    <scope>NUCLEOTIDE SEQUENCE [LARGE SCALE GENOMIC DNA]</scope>
    <source>
        <strain evidence="3 4">SYSU_K30003</strain>
    </source>
</reference>
<keyword evidence="4" id="KW-1185">Reference proteome</keyword>
<dbReference type="OrthoDB" id="2657928at2"/>
<dbReference type="Gene3D" id="6.10.250.3150">
    <property type="match status" value="1"/>
</dbReference>
<feature type="signal peptide" evidence="2">
    <location>
        <begin position="1"/>
        <end position="24"/>
    </location>
</feature>
<evidence type="ECO:0000256" key="2">
    <source>
        <dbReference type="SAM" id="SignalP"/>
    </source>
</evidence>
<dbReference type="EMBL" id="VCIW01000015">
    <property type="protein sequence ID" value="TLS50377.1"/>
    <property type="molecule type" value="Genomic_DNA"/>
</dbReference>
<feature type="coiled-coil region" evidence="1">
    <location>
        <begin position="146"/>
        <end position="211"/>
    </location>
</feature>
<gene>
    <name evidence="3" type="ORF">FE782_20330</name>
</gene>